<dbReference type="EMBL" id="CATOUU010000440">
    <property type="protein sequence ID" value="CAI9929774.1"/>
    <property type="molecule type" value="Genomic_DNA"/>
</dbReference>
<keyword evidence="2" id="KW-0472">Membrane</keyword>
<evidence type="ECO:0000256" key="1">
    <source>
        <dbReference type="SAM" id="Coils"/>
    </source>
</evidence>
<keyword evidence="5" id="KW-1185">Reference proteome</keyword>
<evidence type="ECO:0000313" key="3">
    <source>
        <dbReference type="EMBL" id="CAI9929774.1"/>
    </source>
</evidence>
<feature type="coiled-coil region" evidence="1">
    <location>
        <begin position="176"/>
        <end position="256"/>
    </location>
</feature>
<keyword evidence="2" id="KW-0812">Transmembrane</keyword>
<gene>
    <name evidence="4" type="ORF">HINF_LOCUS12888</name>
    <name evidence="3" type="ORF">HINF_LOCUS17419</name>
</gene>
<dbReference type="EMBL" id="CAXDID020000029">
    <property type="protein sequence ID" value="CAL5993062.1"/>
    <property type="molecule type" value="Genomic_DNA"/>
</dbReference>
<keyword evidence="1" id="KW-0175">Coiled coil</keyword>
<evidence type="ECO:0000313" key="5">
    <source>
        <dbReference type="Proteomes" id="UP001642409"/>
    </source>
</evidence>
<keyword evidence="2" id="KW-1133">Transmembrane helix</keyword>
<comment type="caution">
    <text evidence="3">The sequence shown here is derived from an EMBL/GenBank/DDBJ whole genome shotgun (WGS) entry which is preliminary data.</text>
</comment>
<evidence type="ECO:0000256" key="2">
    <source>
        <dbReference type="SAM" id="Phobius"/>
    </source>
</evidence>
<evidence type="ECO:0000313" key="4">
    <source>
        <dbReference type="EMBL" id="CAL5993062.1"/>
    </source>
</evidence>
<name>A0AA86P0T2_9EUKA</name>
<proteinExistence type="predicted"/>
<dbReference type="AlphaFoldDB" id="A0AA86P0T2"/>
<accession>A0AA86P0T2</accession>
<organism evidence="3">
    <name type="scientific">Hexamita inflata</name>
    <dbReference type="NCBI Taxonomy" id="28002"/>
    <lineage>
        <taxon>Eukaryota</taxon>
        <taxon>Metamonada</taxon>
        <taxon>Diplomonadida</taxon>
        <taxon>Hexamitidae</taxon>
        <taxon>Hexamitinae</taxon>
        <taxon>Hexamita</taxon>
    </lineage>
</organism>
<sequence>MIVAINALNIQCQTGFPYNGTCSQCDTSKYFQPNKVNGYCVCQETFYQYGNQCAQCDPTYFKPAMENDWCVCSGKGTSQYLNYWGNLCTLCDEVHGQQQMNGSCKCSVGYEITNTEPLVCSKCDKNSVFVNGSCQCNNGYIKVGYTCSKQKSTQSIVSGVFISAFVAVCVLLGFIIYKLKNKLEETKIEVEKMQKQINKQKQQQSKDKRNKVQQVVERKDVVMKDDKEVKKVNPQINQIKAKLSNLSREITQTIANSVSKTFRLKDATQIL</sequence>
<protein>
    <submittedName>
        <fullName evidence="4">Hypothetical_protein</fullName>
    </submittedName>
</protein>
<reference evidence="3" key="1">
    <citation type="submission" date="2023-06" db="EMBL/GenBank/DDBJ databases">
        <authorList>
            <person name="Kurt Z."/>
        </authorList>
    </citation>
    <scope>NUCLEOTIDE SEQUENCE</scope>
</reference>
<feature type="transmembrane region" description="Helical" evidence="2">
    <location>
        <begin position="156"/>
        <end position="177"/>
    </location>
</feature>
<reference evidence="4 5" key="2">
    <citation type="submission" date="2024-07" db="EMBL/GenBank/DDBJ databases">
        <authorList>
            <person name="Akdeniz Z."/>
        </authorList>
    </citation>
    <scope>NUCLEOTIDE SEQUENCE [LARGE SCALE GENOMIC DNA]</scope>
</reference>
<dbReference type="Proteomes" id="UP001642409">
    <property type="component" value="Unassembled WGS sequence"/>
</dbReference>